<proteinExistence type="predicted"/>
<keyword evidence="2" id="KW-1185">Reference proteome</keyword>
<comment type="caution">
    <text evidence="1">The sequence shown here is derived from an EMBL/GenBank/DDBJ whole genome shotgun (WGS) entry which is preliminary data.</text>
</comment>
<dbReference type="OrthoDB" id="8960134at2759"/>
<organism evidence="1 2">
    <name type="scientific">Liparis tanakae</name>
    <name type="common">Tanaka's snailfish</name>
    <dbReference type="NCBI Taxonomy" id="230148"/>
    <lineage>
        <taxon>Eukaryota</taxon>
        <taxon>Metazoa</taxon>
        <taxon>Chordata</taxon>
        <taxon>Craniata</taxon>
        <taxon>Vertebrata</taxon>
        <taxon>Euteleostomi</taxon>
        <taxon>Actinopterygii</taxon>
        <taxon>Neopterygii</taxon>
        <taxon>Teleostei</taxon>
        <taxon>Neoteleostei</taxon>
        <taxon>Acanthomorphata</taxon>
        <taxon>Eupercaria</taxon>
        <taxon>Perciformes</taxon>
        <taxon>Cottioidei</taxon>
        <taxon>Cottales</taxon>
        <taxon>Liparidae</taxon>
        <taxon>Liparis</taxon>
    </lineage>
</organism>
<gene>
    <name evidence="1" type="ORF">EYF80_021757</name>
</gene>
<reference evidence="1 2" key="1">
    <citation type="submission" date="2019-03" db="EMBL/GenBank/DDBJ databases">
        <title>First draft genome of Liparis tanakae, snailfish: a comprehensive survey of snailfish specific genes.</title>
        <authorList>
            <person name="Kim W."/>
            <person name="Song I."/>
            <person name="Jeong J.-H."/>
            <person name="Kim D."/>
            <person name="Kim S."/>
            <person name="Ryu S."/>
            <person name="Song J.Y."/>
            <person name="Lee S.K."/>
        </authorList>
    </citation>
    <scope>NUCLEOTIDE SEQUENCE [LARGE SCALE GENOMIC DNA]</scope>
    <source>
        <tissue evidence="1">Muscle</tissue>
    </source>
</reference>
<dbReference type="AlphaFoldDB" id="A0A4Z2HRL8"/>
<evidence type="ECO:0000313" key="1">
    <source>
        <dbReference type="EMBL" id="TNN67965.1"/>
    </source>
</evidence>
<accession>A0A4Z2HRL8</accession>
<sequence length="70" mass="7782">MSTSRFKKDKEIIADYESQVKVAQRRVGKSFPWSPLSRLIGLTIEALCGLQPEEEAQAERAAPKPPGQVL</sequence>
<evidence type="ECO:0000313" key="2">
    <source>
        <dbReference type="Proteomes" id="UP000314294"/>
    </source>
</evidence>
<name>A0A4Z2HRL8_9TELE</name>
<dbReference type="Proteomes" id="UP000314294">
    <property type="component" value="Unassembled WGS sequence"/>
</dbReference>
<dbReference type="EMBL" id="SRLO01000196">
    <property type="protein sequence ID" value="TNN67965.1"/>
    <property type="molecule type" value="Genomic_DNA"/>
</dbReference>
<protein>
    <submittedName>
        <fullName evidence="1">Uncharacterized protein</fullName>
    </submittedName>
</protein>